<evidence type="ECO:0000259" key="1">
    <source>
        <dbReference type="Pfam" id="PF11575"/>
    </source>
</evidence>
<proteinExistence type="predicted"/>
<dbReference type="InterPro" id="IPR024726">
    <property type="entry name" value="FhuF_C"/>
</dbReference>
<dbReference type="GO" id="GO:0051537">
    <property type="term" value="F:2 iron, 2 sulfur cluster binding"/>
    <property type="evidence" value="ECO:0007669"/>
    <property type="project" value="InterPro"/>
</dbReference>
<feature type="domain" description="Ferric siderophore reductase C-terminal" evidence="1">
    <location>
        <begin position="178"/>
        <end position="198"/>
    </location>
</feature>
<dbReference type="EMBL" id="CP157483">
    <property type="protein sequence ID" value="XBO45679.1"/>
    <property type="molecule type" value="Genomic_DNA"/>
</dbReference>
<organism evidence="2">
    <name type="scientific">Pedococcus sp. KACC 23699</name>
    <dbReference type="NCBI Taxonomy" id="3149228"/>
    <lineage>
        <taxon>Bacteria</taxon>
        <taxon>Bacillati</taxon>
        <taxon>Actinomycetota</taxon>
        <taxon>Actinomycetes</taxon>
        <taxon>Micrococcales</taxon>
        <taxon>Intrasporangiaceae</taxon>
        <taxon>Pedococcus</taxon>
    </lineage>
</organism>
<sequence length="202" mass="22218">MRIVQPHLLWHLVGGDDNSPDLPLVWNELVTETGDDPAARWRDAFTAATERYHRSPPPPAMPAAFVLQWCLEIPATLGVAAALFGPWALDPRTIGLSFAVEASAAYPTTVQVRSAGQLVADPAGRLVTAERAYLDAGRRLADAYRPGVHLGRHQRLAMVDDVWAMAVARLRHRPPVQRASCCYLYAVPGTHECAGCPRLRRR</sequence>
<gene>
    <name evidence="2" type="ORF">ABEG17_10845</name>
</gene>
<dbReference type="Pfam" id="PF11575">
    <property type="entry name" value="FhuF_C"/>
    <property type="match status" value="1"/>
</dbReference>
<protein>
    <submittedName>
        <fullName evidence="2">(2Fe-2S)-binding protein</fullName>
    </submittedName>
</protein>
<reference evidence="2" key="1">
    <citation type="submission" date="2024-05" db="EMBL/GenBank/DDBJ databases">
        <authorList>
            <person name="Kim S."/>
            <person name="Heo J."/>
            <person name="Choi H."/>
            <person name="Choi Y."/>
            <person name="Kwon S.-W."/>
            <person name="Kim Y."/>
        </authorList>
    </citation>
    <scope>NUCLEOTIDE SEQUENCE</scope>
    <source>
        <strain evidence="2">KACC 23699</strain>
    </source>
</reference>
<dbReference type="RefSeq" id="WP_406833180.1">
    <property type="nucleotide sequence ID" value="NZ_CP157483.1"/>
</dbReference>
<evidence type="ECO:0000313" key="2">
    <source>
        <dbReference type="EMBL" id="XBO45679.1"/>
    </source>
</evidence>
<accession>A0AAU7K015</accession>
<name>A0AAU7K015_9MICO</name>
<dbReference type="AlphaFoldDB" id="A0AAU7K015"/>